<protein>
    <submittedName>
        <fullName evidence="2">DUF1684 domain-containing protein</fullName>
    </submittedName>
</protein>
<evidence type="ECO:0000313" key="2">
    <source>
        <dbReference type="EMBL" id="QLG27624.1"/>
    </source>
</evidence>
<dbReference type="Gene3D" id="6.10.250.1680">
    <property type="match status" value="1"/>
</dbReference>
<organism evidence="2 3">
    <name type="scientific">Halorarum halophilum</name>
    <dbReference type="NCBI Taxonomy" id="2743090"/>
    <lineage>
        <taxon>Archaea</taxon>
        <taxon>Methanobacteriati</taxon>
        <taxon>Methanobacteriota</taxon>
        <taxon>Stenosarchaea group</taxon>
        <taxon>Halobacteria</taxon>
        <taxon>Halobacteriales</taxon>
        <taxon>Haloferacaceae</taxon>
        <taxon>Halorarum</taxon>
    </lineage>
</organism>
<evidence type="ECO:0000313" key="3">
    <source>
        <dbReference type="Proteomes" id="UP000509750"/>
    </source>
</evidence>
<dbReference type="GeneID" id="56028905"/>
<feature type="region of interest" description="Disordered" evidence="1">
    <location>
        <begin position="1"/>
        <end position="43"/>
    </location>
</feature>
<gene>
    <name evidence="2" type="ORF">HUG10_08690</name>
</gene>
<dbReference type="AlphaFoldDB" id="A0A7D5GKT2"/>
<feature type="compositionally biased region" description="Basic and acidic residues" evidence="1">
    <location>
        <begin position="13"/>
        <end position="37"/>
    </location>
</feature>
<name>A0A7D5GKT2_9EURY</name>
<keyword evidence="3" id="KW-1185">Reference proteome</keyword>
<accession>A0A7D5GKT2</accession>
<dbReference type="EMBL" id="CP058529">
    <property type="protein sequence ID" value="QLG27624.1"/>
    <property type="molecule type" value="Genomic_DNA"/>
</dbReference>
<dbReference type="RefSeq" id="WP_179169199.1">
    <property type="nucleotide sequence ID" value="NZ_CP058529.1"/>
</dbReference>
<sequence length="183" mass="20515">MTDDEWAAQVRANRAEKDEFFAEHRQSPLPPEERESFDGLDYFPPDPAYRVTATATVHEDPDPVELTVRNGEAVRYERTVTFSFALPRDDGEPEESTLAGYRQPGDEALFVPFRDKTTGQETYDGGRYMDLHPDGELADGDEVVLDFNLAYTPFCAFADAFACPLAPSENWLDTAVRAGERAP</sequence>
<dbReference type="PANTHER" id="PTHR41913">
    <property type="entry name" value="DUF1684 DOMAIN-CONTAINING PROTEIN"/>
    <property type="match status" value="1"/>
</dbReference>
<dbReference type="Pfam" id="PF07920">
    <property type="entry name" value="DUF1684"/>
    <property type="match status" value="1"/>
</dbReference>
<reference evidence="2 3" key="1">
    <citation type="submission" date="2020-07" db="EMBL/GenBank/DDBJ databases">
        <title>Gai3-2, isolated from salt lake.</title>
        <authorList>
            <person name="Cui H."/>
            <person name="Shi X."/>
        </authorList>
    </citation>
    <scope>NUCLEOTIDE SEQUENCE [LARGE SCALE GENOMIC DNA]</scope>
    <source>
        <strain evidence="2 3">Gai3-2</strain>
    </source>
</reference>
<proteinExistence type="predicted"/>
<dbReference type="Proteomes" id="UP000509750">
    <property type="component" value="Chromosome"/>
</dbReference>
<dbReference type="KEGG" id="halg:HUG10_08690"/>
<dbReference type="InterPro" id="IPR012467">
    <property type="entry name" value="DUF1684"/>
</dbReference>
<dbReference type="OrthoDB" id="334216at2157"/>
<evidence type="ECO:0000256" key="1">
    <source>
        <dbReference type="SAM" id="MobiDB-lite"/>
    </source>
</evidence>
<dbReference type="PANTHER" id="PTHR41913:SF1">
    <property type="entry name" value="DUF1684 DOMAIN-CONTAINING PROTEIN"/>
    <property type="match status" value="1"/>
</dbReference>